<dbReference type="InterPro" id="IPR009057">
    <property type="entry name" value="Homeodomain-like_sf"/>
</dbReference>
<reference evidence="1" key="1">
    <citation type="submission" date="2022-07" db="EMBL/GenBank/DDBJ databases">
        <title>Mycobacterium kiyosense sp. nov., scotochromogenic slow-glowing species isolated from respiratory specimens.</title>
        <authorList>
            <person name="Fukano H."/>
            <person name="Kazumi Y."/>
            <person name="Sakagami N."/>
            <person name="Ato M."/>
            <person name="Mitarai S."/>
            <person name="Hoshino Y."/>
        </authorList>
    </citation>
    <scope>NUCLEOTIDE SEQUENCE</scope>
    <source>
        <strain evidence="1">SRL2020-028</strain>
    </source>
</reference>
<dbReference type="Pfam" id="PF01527">
    <property type="entry name" value="HTH_Tnp_1"/>
    <property type="match status" value="1"/>
</dbReference>
<accession>A0AA37PYE2</accession>
<comment type="caution">
    <text evidence="1">The sequence shown here is derived from an EMBL/GenBank/DDBJ whole genome shotgun (WGS) entry which is preliminary data.</text>
</comment>
<organism evidence="1 2">
    <name type="scientific">Mycobacterium kiyosense</name>
    <dbReference type="NCBI Taxonomy" id="2871094"/>
    <lineage>
        <taxon>Bacteria</taxon>
        <taxon>Bacillati</taxon>
        <taxon>Actinomycetota</taxon>
        <taxon>Actinomycetes</taxon>
        <taxon>Mycobacteriales</taxon>
        <taxon>Mycobacteriaceae</taxon>
        <taxon>Mycobacterium</taxon>
    </lineage>
</organism>
<dbReference type="Proteomes" id="UP001165663">
    <property type="component" value="Unassembled WGS sequence"/>
</dbReference>
<dbReference type="InterPro" id="IPR002514">
    <property type="entry name" value="Transposase_8"/>
</dbReference>
<sequence length="98" mass="10763">MGRSSKYPDELRERAVRMVAEVRPQYRSQWAAITAVAGMLGIGTPETLRTWIRRSDVDGGVRPGVTSQMAEENKALRKQVAELRRANVILGGAGRLAA</sequence>
<proteinExistence type="predicted"/>
<evidence type="ECO:0000313" key="2">
    <source>
        <dbReference type="Proteomes" id="UP001165663"/>
    </source>
</evidence>
<dbReference type="Gene3D" id="1.10.10.10">
    <property type="entry name" value="Winged helix-like DNA-binding domain superfamily/Winged helix DNA-binding domain"/>
    <property type="match status" value="1"/>
</dbReference>
<protein>
    <submittedName>
        <fullName evidence="1">Insertion element IS6110 uncharacterized 12.0 kDa protein</fullName>
    </submittedName>
</protein>
<name>A0AA37PYE2_9MYCO</name>
<dbReference type="GO" id="GO:0003677">
    <property type="term" value="F:DNA binding"/>
    <property type="evidence" value="ECO:0007669"/>
    <property type="project" value="InterPro"/>
</dbReference>
<dbReference type="GO" id="GO:0006313">
    <property type="term" value="P:DNA transposition"/>
    <property type="evidence" value="ECO:0007669"/>
    <property type="project" value="InterPro"/>
</dbReference>
<evidence type="ECO:0000313" key="1">
    <source>
        <dbReference type="EMBL" id="GLB86756.1"/>
    </source>
</evidence>
<dbReference type="AlphaFoldDB" id="A0AA37PYE2"/>
<dbReference type="SUPFAM" id="SSF46689">
    <property type="entry name" value="Homeodomain-like"/>
    <property type="match status" value="1"/>
</dbReference>
<dbReference type="GO" id="GO:0004803">
    <property type="term" value="F:transposase activity"/>
    <property type="evidence" value="ECO:0007669"/>
    <property type="project" value="InterPro"/>
</dbReference>
<gene>
    <name evidence="1" type="ORF">SRL2020028_60120</name>
</gene>
<dbReference type="InterPro" id="IPR036388">
    <property type="entry name" value="WH-like_DNA-bd_sf"/>
</dbReference>
<dbReference type="EMBL" id="BRXE01000178">
    <property type="protein sequence ID" value="GLB86756.1"/>
    <property type="molecule type" value="Genomic_DNA"/>
</dbReference>